<dbReference type="PANTHER" id="PTHR43377:SF1">
    <property type="entry name" value="BILIVERDIN REDUCTASE A"/>
    <property type="match status" value="1"/>
</dbReference>
<dbReference type="Gene3D" id="3.30.360.10">
    <property type="entry name" value="Dihydrodipicolinate Reductase, domain 2"/>
    <property type="match status" value="1"/>
</dbReference>
<proteinExistence type="predicted"/>
<feature type="domain" description="Gfo/Idh/MocA-like oxidoreductase C-terminal" evidence="2">
    <location>
        <begin position="153"/>
        <end position="223"/>
    </location>
</feature>
<dbReference type="Pfam" id="PF02894">
    <property type="entry name" value="GFO_IDH_MocA_C"/>
    <property type="match status" value="1"/>
</dbReference>
<accession>A0A1N5UB67</accession>
<evidence type="ECO:0000313" key="4">
    <source>
        <dbReference type="Proteomes" id="UP000195607"/>
    </source>
</evidence>
<evidence type="ECO:0000259" key="2">
    <source>
        <dbReference type="Pfam" id="PF02894"/>
    </source>
</evidence>
<evidence type="ECO:0000259" key="1">
    <source>
        <dbReference type="Pfam" id="PF01408"/>
    </source>
</evidence>
<dbReference type="SUPFAM" id="SSF51735">
    <property type="entry name" value="NAD(P)-binding Rossmann-fold domains"/>
    <property type="match status" value="1"/>
</dbReference>
<name>A0A1N5UB67_9ARCH</name>
<feature type="domain" description="Gfo/Idh/MocA-like oxidoreductase N-terminal" evidence="1">
    <location>
        <begin position="1"/>
        <end position="118"/>
    </location>
</feature>
<dbReference type="InterPro" id="IPR036291">
    <property type="entry name" value="NAD(P)-bd_dom_sf"/>
</dbReference>
<dbReference type="RefSeq" id="WP_148689698.1">
    <property type="nucleotide sequence ID" value="NZ_LT671858.1"/>
</dbReference>
<dbReference type="InterPro" id="IPR000683">
    <property type="entry name" value="Gfo/Idh/MocA-like_OxRdtase_N"/>
</dbReference>
<dbReference type="Proteomes" id="UP000195607">
    <property type="component" value="Chromosome I"/>
</dbReference>
<dbReference type="SUPFAM" id="SSF55347">
    <property type="entry name" value="Glyceraldehyde-3-phosphate dehydrogenase-like, C-terminal domain"/>
    <property type="match status" value="1"/>
</dbReference>
<sequence length="318" mass="36022">MRFGIVGIGNHAISRMMPAILESGNEISGITTANKEKGAITAEKFSCKYYSTYGEMLSDDIDAVYVGSPNFMHYEHARKALNHSKHVLLEKQMTLRSADAKELISLATERKVKLGIGFHLRMHPALEYIRGELLKPNEDIIYESGIWTHLSIPREQTADSKWWNEPDKVGGGSVMGTGVHVIDTLISFHNRFPRKVTSFRMPEEKIIDESMVVNMQFEKGFATALSSRQMEGFSNDLTLLTSDRKIRCKNFFGTTLNATIEINDETTKEFKTGNLYAEEVAEFEKYTRGEKSKIATGNDGYRVVRIVEEAQRFISMVR</sequence>
<dbReference type="PANTHER" id="PTHR43377">
    <property type="entry name" value="BILIVERDIN REDUCTASE A"/>
    <property type="match status" value="1"/>
</dbReference>
<gene>
    <name evidence="3" type="ORF">CSP5_0864</name>
</gene>
<reference evidence="3 4" key="1">
    <citation type="submission" date="2016-04" db="EMBL/GenBank/DDBJ databases">
        <authorList>
            <person name="Evans L.H."/>
            <person name="Alamgir A."/>
            <person name="Owens N."/>
            <person name="Weber N.D."/>
            <person name="Virtaneva K."/>
            <person name="Barbian K."/>
            <person name="Babar A."/>
            <person name="Rosenke K."/>
        </authorList>
    </citation>
    <scope>NUCLEOTIDE SEQUENCE [LARGE SCALE GENOMIC DNA]</scope>
    <source>
        <strain evidence="4">S5(T) (JCM 30642 \VKM B-2941)</strain>
    </source>
</reference>
<protein>
    <submittedName>
        <fullName evidence="3">Oxidoreductase</fullName>
    </submittedName>
</protein>
<dbReference type="AlphaFoldDB" id="A0A1N5UB67"/>
<dbReference type="GO" id="GO:0000166">
    <property type="term" value="F:nucleotide binding"/>
    <property type="evidence" value="ECO:0007669"/>
    <property type="project" value="InterPro"/>
</dbReference>
<dbReference type="Pfam" id="PF01408">
    <property type="entry name" value="GFO_IDH_MocA"/>
    <property type="match status" value="1"/>
</dbReference>
<dbReference type="InterPro" id="IPR004104">
    <property type="entry name" value="Gfo/Idh/MocA-like_OxRdtase_C"/>
</dbReference>
<dbReference type="EMBL" id="LT671858">
    <property type="protein sequence ID" value="SIM57547.1"/>
    <property type="molecule type" value="Genomic_DNA"/>
</dbReference>
<dbReference type="InterPro" id="IPR051450">
    <property type="entry name" value="Gfo/Idh/MocA_Oxidoreductases"/>
</dbReference>
<dbReference type="Gene3D" id="3.40.50.720">
    <property type="entry name" value="NAD(P)-binding Rossmann-like Domain"/>
    <property type="match status" value="1"/>
</dbReference>
<dbReference type="GeneID" id="41588138"/>
<organism evidence="3 4">
    <name type="scientific">Cuniculiplasma divulgatum</name>
    <dbReference type="NCBI Taxonomy" id="1673428"/>
    <lineage>
        <taxon>Archaea</taxon>
        <taxon>Methanobacteriati</taxon>
        <taxon>Thermoplasmatota</taxon>
        <taxon>Thermoplasmata</taxon>
        <taxon>Thermoplasmatales</taxon>
        <taxon>Cuniculiplasmataceae</taxon>
        <taxon>Cuniculiplasma</taxon>
    </lineage>
</organism>
<evidence type="ECO:0000313" key="3">
    <source>
        <dbReference type="EMBL" id="SIM57547.1"/>
    </source>
</evidence>